<dbReference type="SUPFAM" id="SSF88659">
    <property type="entry name" value="Sigma3 and sigma4 domains of RNA polymerase sigma factors"/>
    <property type="match status" value="1"/>
</dbReference>
<organism evidence="1 2">
    <name type="scientific">Microbacterium gilvum</name>
    <dbReference type="NCBI Taxonomy" id="1336204"/>
    <lineage>
        <taxon>Bacteria</taxon>
        <taxon>Bacillati</taxon>
        <taxon>Actinomycetota</taxon>
        <taxon>Actinomycetes</taxon>
        <taxon>Micrococcales</taxon>
        <taxon>Microbacteriaceae</taxon>
        <taxon>Microbacterium</taxon>
    </lineage>
</organism>
<dbReference type="Proteomes" id="UP001501645">
    <property type="component" value="Unassembled WGS sequence"/>
</dbReference>
<keyword evidence="2" id="KW-1185">Reference proteome</keyword>
<protein>
    <submittedName>
        <fullName evidence="1">SatD family protein</fullName>
    </submittedName>
</protein>
<dbReference type="Pfam" id="PF16264">
    <property type="entry name" value="SatD"/>
    <property type="match status" value="1"/>
</dbReference>
<sequence>MLHRMTVAVIADIISSREAASRDEVQHAIEAAVIEVDRTYPWALQAWYPTVGDEFQAVFRTVDDALLSTLYFQLALPKGVACRFGIGLGGIARVESRLSEGIQDGPGWWAARAAVERARELERTRAPFARSWFVVDEDSAPHEIAQEGPVNAYLMARDQLVSDFTPRVRRSLFLRWCGYPQKTIAEMEGVSPSAVSQALNRPASMALRIGAEALELGVRARRVFPDAR</sequence>
<name>A0ABP8ZSD8_9MICO</name>
<gene>
    <name evidence="1" type="ORF">GCM10023351_03340</name>
</gene>
<evidence type="ECO:0000313" key="1">
    <source>
        <dbReference type="EMBL" id="GAA4763985.1"/>
    </source>
</evidence>
<accession>A0ABP8ZSD8</accession>
<reference evidence="2" key="1">
    <citation type="journal article" date="2019" name="Int. J. Syst. Evol. Microbiol.">
        <title>The Global Catalogue of Microorganisms (GCM) 10K type strain sequencing project: providing services to taxonomists for standard genome sequencing and annotation.</title>
        <authorList>
            <consortium name="The Broad Institute Genomics Platform"/>
            <consortium name="The Broad Institute Genome Sequencing Center for Infectious Disease"/>
            <person name="Wu L."/>
            <person name="Ma J."/>
        </authorList>
    </citation>
    <scope>NUCLEOTIDE SEQUENCE [LARGE SCALE GENOMIC DNA]</scope>
    <source>
        <strain evidence="2">JCM 18537</strain>
    </source>
</reference>
<dbReference type="InterPro" id="IPR013324">
    <property type="entry name" value="RNA_pol_sigma_r3/r4-like"/>
</dbReference>
<comment type="caution">
    <text evidence="1">The sequence shown here is derived from an EMBL/GenBank/DDBJ whole genome shotgun (WGS) entry which is preliminary data.</text>
</comment>
<evidence type="ECO:0000313" key="2">
    <source>
        <dbReference type="Proteomes" id="UP001501645"/>
    </source>
</evidence>
<dbReference type="EMBL" id="BAABKO010000001">
    <property type="protein sequence ID" value="GAA4763985.1"/>
    <property type="molecule type" value="Genomic_DNA"/>
</dbReference>
<proteinExistence type="predicted"/>
<dbReference type="InterPro" id="IPR032580">
    <property type="entry name" value="SatD"/>
</dbReference>